<dbReference type="PATRIC" id="fig|1635277.3.peg.2004"/>
<keyword evidence="3" id="KW-0285">Flavoprotein</keyword>
<dbReference type="GO" id="GO:0004148">
    <property type="term" value="F:dihydrolipoyl dehydrogenase (NADH) activity"/>
    <property type="evidence" value="ECO:0007669"/>
    <property type="project" value="TreeGrafter"/>
</dbReference>
<evidence type="ECO:0000259" key="7">
    <source>
        <dbReference type="Pfam" id="PF02852"/>
    </source>
</evidence>
<dbReference type="SUPFAM" id="SSF51905">
    <property type="entry name" value="FAD/NAD(P)-binding domain"/>
    <property type="match status" value="1"/>
</dbReference>
<name>A0A101HZH9_UNCT6</name>
<comment type="cofactor">
    <cofactor evidence="1">
        <name>FAD</name>
        <dbReference type="ChEBI" id="CHEBI:57692"/>
    </cofactor>
</comment>
<evidence type="ECO:0000256" key="4">
    <source>
        <dbReference type="ARBA" id="ARBA00022827"/>
    </source>
</evidence>
<dbReference type="PANTHER" id="PTHR22912:SF217">
    <property type="entry name" value="DIHYDROLIPOYL DEHYDROGENASE"/>
    <property type="match status" value="1"/>
</dbReference>
<dbReference type="GO" id="GO:0050660">
    <property type="term" value="F:flavin adenine dinucleotide binding"/>
    <property type="evidence" value="ECO:0007669"/>
    <property type="project" value="TreeGrafter"/>
</dbReference>
<dbReference type="SUPFAM" id="SSF55424">
    <property type="entry name" value="FAD/NAD-linked reductases, dimerisation (C-terminal) domain"/>
    <property type="match status" value="1"/>
</dbReference>
<evidence type="ECO:0000313" key="10">
    <source>
        <dbReference type="Proteomes" id="UP000053467"/>
    </source>
</evidence>
<gene>
    <name evidence="9" type="ORF">XE03_1870</name>
</gene>
<dbReference type="InterPro" id="IPR023753">
    <property type="entry name" value="FAD/NAD-binding_dom"/>
</dbReference>
<dbReference type="Proteomes" id="UP000053467">
    <property type="component" value="Unassembled WGS sequence"/>
</dbReference>
<sequence length="208" mass="22571">EVIKTSKVLLSVGRVPDFGGLDIQKLGIKLENGGIYVDSYMQTNIPHIYAVGDVTGKKMLAHVASRQGQVAIDHISGNSEPMSYQVVPFCVFSNPELASVGLNEKEANEKYDNIKVFRFPYRANGRALTMNEQEGYIKMIANTQNHRILGVHIIGAHASELIAEAALALQLGVTASDIANTIHAHPTLAEIIAETAEGILGYPIHVVR</sequence>
<proteinExistence type="inferred from homology"/>
<evidence type="ECO:0000259" key="8">
    <source>
        <dbReference type="Pfam" id="PF07992"/>
    </source>
</evidence>
<protein>
    <submittedName>
        <fullName evidence="9">Dihydrolipoyl dehydrogenase</fullName>
    </submittedName>
</protein>
<keyword evidence="6" id="KW-0520">NAD</keyword>
<dbReference type="Pfam" id="PF02852">
    <property type="entry name" value="Pyr_redox_dim"/>
    <property type="match status" value="1"/>
</dbReference>
<reference evidence="10" key="1">
    <citation type="journal article" date="2015" name="MBio">
        <title>Genome-Resolved Metagenomic Analysis Reveals Roles for Candidate Phyla and Other Microbial Community Members in Biogeochemical Transformations in Oil Reservoirs.</title>
        <authorList>
            <person name="Hu P."/>
            <person name="Tom L."/>
            <person name="Singh A."/>
            <person name="Thomas B.C."/>
            <person name="Baker B.J."/>
            <person name="Piceno Y.M."/>
            <person name="Andersen G.L."/>
            <person name="Banfield J.F."/>
        </authorList>
    </citation>
    <scope>NUCLEOTIDE SEQUENCE [LARGE SCALE GENOMIC DNA]</scope>
</reference>
<dbReference type="AlphaFoldDB" id="A0A101HZH9"/>
<keyword evidence="5" id="KW-0560">Oxidoreductase</keyword>
<accession>A0A101HZH9</accession>
<evidence type="ECO:0000256" key="2">
    <source>
        <dbReference type="ARBA" id="ARBA00007532"/>
    </source>
</evidence>
<dbReference type="InterPro" id="IPR004099">
    <property type="entry name" value="Pyr_nucl-diS_OxRdtase_dimer"/>
</dbReference>
<dbReference type="InterPro" id="IPR050151">
    <property type="entry name" value="Class-I_Pyr_Nuc-Dis_Oxidored"/>
</dbReference>
<dbReference type="Pfam" id="PF07992">
    <property type="entry name" value="Pyr_redox_2"/>
    <property type="match status" value="1"/>
</dbReference>
<feature type="non-terminal residue" evidence="9">
    <location>
        <position position="1"/>
    </location>
</feature>
<evidence type="ECO:0000256" key="1">
    <source>
        <dbReference type="ARBA" id="ARBA00001974"/>
    </source>
</evidence>
<dbReference type="FunFam" id="3.30.390.30:FF:000001">
    <property type="entry name" value="Dihydrolipoyl dehydrogenase"/>
    <property type="match status" value="1"/>
</dbReference>
<dbReference type="InterPro" id="IPR036188">
    <property type="entry name" value="FAD/NAD-bd_sf"/>
</dbReference>
<evidence type="ECO:0000256" key="6">
    <source>
        <dbReference type="ARBA" id="ARBA00023027"/>
    </source>
</evidence>
<organism evidence="9 10">
    <name type="scientific">candidate division TA06 bacterium 34_109</name>
    <dbReference type="NCBI Taxonomy" id="1635277"/>
    <lineage>
        <taxon>Bacteria</taxon>
        <taxon>Bacteria division TA06</taxon>
    </lineage>
</organism>
<dbReference type="InterPro" id="IPR016156">
    <property type="entry name" value="FAD/NAD-linked_Rdtase_dimer_sf"/>
</dbReference>
<evidence type="ECO:0000313" key="9">
    <source>
        <dbReference type="EMBL" id="KUK85850.1"/>
    </source>
</evidence>
<dbReference type="PANTHER" id="PTHR22912">
    <property type="entry name" value="DISULFIDE OXIDOREDUCTASE"/>
    <property type="match status" value="1"/>
</dbReference>
<evidence type="ECO:0000256" key="5">
    <source>
        <dbReference type="ARBA" id="ARBA00023002"/>
    </source>
</evidence>
<feature type="domain" description="Pyridine nucleotide-disulphide oxidoreductase dimerisation" evidence="7">
    <location>
        <begin position="87"/>
        <end position="195"/>
    </location>
</feature>
<dbReference type="PRINTS" id="PR00411">
    <property type="entry name" value="PNDRDTASEI"/>
</dbReference>
<dbReference type="Gene3D" id="3.50.50.60">
    <property type="entry name" value="FAD/NAD(P)-binding domain"/>
    <property type="match status" value="1"/>
</dbReference>
<keyword evidence="4" id="KW-0274">FAD</keyword>
<feature type="domain" description="FAD/NAD(P)-binding" evidence="8">
    <location>
        <begin position="2"/>
        <end position="68"/>
    </location>
</feature>
<evidence type="ECO:0000256" key="3">
    <source>
        <dbReference type="ARBA" id="ARBA00022630"/>
    </source>
</evidence>
<comment type="caution">
    <text evidence="9">The sequence shown here is derived from an EMBL/GenBank/DDBJ whole genome shotgun (WGS) entry which is preliminary data.</text>
</comment>
<comment type="similarity">
    <text evidence="2">Belongs to the class-I pyridine nucleotide-disulfide oxidoreductase family.</text>
</comment>
<dbReference type="Gene3D" id="3.30.390.30">
    <property type="match status" value="1"/>
</dbReference>
<dbReference type="GO" id="GO:0006103">
    <property type="term" value="P:2-oxoglutarate metabolic process"/>
    <property type="evidence" value="ECO:0007669"/>
    <property type="project" value="TreeGrafter"/>
</dbReference>
<dbReference type="EMBL" id="LGGX01000039">
    <property type="protein sequence ID" value="KUK85850.1"/>
    <property type="molecule type" value="Genomic_DNA"/>
</dbReference>
<dbReference type="PRINTS" id="PR00368">
    <property type="entry name" value="FADPNR"/>
</dbReference>